<dbReference type="InterPro" id="IPR001810">
    <property type="entry name" value="F-box_dom"/>
</dbReference>
<protein>
    <recommendedName>
        <fullName evidence="1">F-box domain-containing protein</fullName>
    </recommendedName>
</protein>
<dbReference type="RefSeq" id="XP_018268169.1">
    <property type="nucleotide sequence ID" value="XM_018418103.1"/>
</dbReference>
<dbReference type="Proteomes" id="UP000053890">
    <property type="component" value="Unassembled WGS sequence"/>
</dbReference>
<reference evidence="2 3" key="1">
    <citation type="journal article" date="2015" name="Front. Microbiol.">
        <title>Genome sequence of the plant growth promoting endophytic yeast Rhodotorula graminis WP1.</title>
        <authorList>
            <person name="Firrincieli A."/>
            <person name="Otillar R."/>
            <person name="Salamov A."/>
            <person name="Schmutz J."/>
            <person name="Khan Z."/>
            <person name="Redman R.S."/>
            <person name="Fleck N.D."/>
            <person name="Lindquist E."/>
            <person name="Grigoriev I.V."/>
            <person name="Doty S.L."/>
        </authorList>
    </citation>
    <scope>NUCLEOTIDE SEQUENCE [LARGE SCALE GENOMIC DNA]</scope>
    <source>
        <strain evidence="2 3">WP1</strain>
    </source>
</reference>
<gene>
    <name evidence="2" type="ORF">RHOBADRAFT_55961</name>
</gene>
<keyword evidence="3" id="KW-1185">Reference proteome</keyword>
<evidence type="ECO:0000313" key="2">
    <source>
        <dbReference type="EMBL" id="KPV72120.1"/>
    </source>
</evidence>
<dbReference type="Pfam" id="PF12937">
    <property type="entry name" value="F-box-like"/>
    <property type="match status" value="1"/>
</dbReference>
<evidence type="ECO:0000313" key="3">
    <source>
        <dbReference type="Proteomes" id="UP000053890"/>
    </source>
</evidence>
<name>A0A0P9EFH3_RHOGW</name>
<accession>A0A0P9EFH3</accession>
<dbReference type="AlphaFoldDB" id="A0A0P9EFH3"/>
<proteinExistence type="predicted"/>
<organism evidence="2 3">
    <name type="scientific">Rhodotorula graminis (strain WP1)</name>
    <dbReference type="NCBI Taxonomy" id="578459"/>
    <lineage>
        <taxon>Eukaryota</taxon>
        <taxon>Fungi</taxon>
        <taxon>Dikarya</taxon>
        <taxon>Basidiomycota</taxon>
        <taxon>Pucciniomycotina</taxon>
        <taxon>Microbotryomycetes</taxon>
        <taxon>Sporidiobolales</taxon>
        <taxon>Sporidiobolaceae</taxon>
        <taxon>Rhodotorula</taxon>
    </lineage>
</organism>
<dbReference type="EMBL" id="KQ474088">
    <property type="protein sequence ID" value="KPV72120.1"/>
    <property type="molecule type" value="Genomic_DNA"/>
</dbReference>
<sequence length="372" mass="41529">MSADEAAPASPISRLPVELLDAILAKVDEPFGLLSPAERDVRLATLVAASRVSRLWHAVVHPLLYRQVELDGGGTGQRRDHGALVKTLWVSSVRLHAFSPLYELYELYPHAEEVKLDGRVTEYLNFLVLCSNLRTLLLEHVQPILNASSSFSHLTTLSFRRVRLDLYHPLGRNLLDTTHFPALRHLALLTCTPHEEHPLNSPSPHIPYLSPDLLAQLDELLLDAVDHELITTAHVPSFDRSTGPRVAWRVDVGSSSPSTTLPFRHDVLPVEHLVVTVRHDEKLDKTKHRRRLLRDVAEVLEGTASARAVAMPAVLWRSAPASASSSRTAWIKDHISQLCERRGIVLETYERARLERAPRVGGDGEARRSGVE</sequence>
<feature type="domain" description="F-box" evidence="1">
    <location>
        <begin position="12"/>
        <end position="68"/>
    </location>
</feature>
<evidence type="ECO:0000259" key="1">
    <source>
        <dbReference type="Pfam" id="PF12937"/>
    </source>
</evidence>
<dbReference type="GeneID" id="28978551"/>